<dbReference type="PANTHER" id="PTHR39166">
    <property type="entry name" value="BLL1166 PROTEIN"/>
    <property type="match status" value="1"/>
</dbReference>
<accession>A0A918JGJ7</accession>
<protein>
    <submittedName>
        <fullName evidence="1">Nitrate reductase</fullName>
    </submittedName>
</protein>
<reference evidence="1" key="2">
    <citation type="submission" date="2020-09" db="EMBL/GenBank/DDBJ databases">
        <authorList>
            <person name="Sun Q."/>
            <person name="Kim S."/>
        </authorList>
    </citation>
    <scope>NUCLEOTIDE SEQUENCE</scope>
    <source>
        <strain evidence="1">KCTC 22164</strain>
    </source>
</reference>
<reference evidence="1" key="1">
    <citation type="journal article" date="2014" name="Int. J. Syst. Evol. Microbiol.">
        <title>Complete genome sequence of Corynebacterium casei LMG S-19264T (=DSM 44701T), isolated from a smear-ripened cheese.</title>
        <authorList>
            <consortium name="US DOE Joint Genome Institute (JGI-PGF)"/>
            <person name="Walter F."/>
            <person name="Albersmeier A."/>
            <person name="Kalinowski J."/>
            <person name="Ruckert C."/>
        </authorList>
    </citation>
    <scope>NUCLEOTIDE SEQUENCE</scope>
    <source>
        <strain evidence="1">KCTC 22164</strain>
    </source>
</reference>
<keyword evidence="2" id="KW-1185">Reference proteome</keyword>
<dbReference type="Proteomes" id="UP000631300">
    <property type="component" value="Unassembled WGS sequence"/>
</dbReference>
<evidence type="ECO:0000313" key="1">
    <source>
        <dbReference type="EMBL" id="GGW80293.1"/>
    </source>
</evidence>
<dbReference type="InterPro" id="IPR009267">
    <property type="entry name" value="NTP_transf_6"/>
</dbReference>
<organism evidence="1 2">
    <name type="scientific">Alteromonas halophila</name>
    <dbReference type="NCBI Taxonomy" id="516698"/>
    <lineage>
        <taxon>Bacteria</taxon>
        <taxon>Pseudomonadati</taxon>
        <taxon>Pseudomonadota</taxon>
        <taxon>Gammaproteobacteria</taxon>
        <taxon>Alteromonadales</taxon>
        <taxon>Alteromonadaceae</taxon>
        <taxon>Alteromonas/Salinimonas group</taxon>
        <taxon>Alteromonas</taxon>
    </lineage>
</organism>
<dbReference type="PANTHER" id="PTHR39166:SF1">
    <property type="entry name" value="BLL1166 PROTEIN"/>
    <property type="match status" value="1"/>
</dbReference>
<sequence length="167" mass="19094">MRCLRAVRELSLPDWFIAAGFVRNAIWDALHEQSSTPLNDVDLVYYDKDNVSRDSEMRLQERLTSLCPDAVWQVKNQARMHTKYGRAPYTDCSDAIAHWIELPTCVGVRLQPDDGLLVCAPFGLSAVFSLQVAINPRYPQPAVFRQRVKQKNWQANWPQLHIVSAQA</sequence>
<proteinExistence type="predicted"/>
<name>A0A918JGJ7_9ALTE</name>
<dbReference type="EMBL" id="BMXP01000002">
    <property type="protein sequence ID" value="GGW80293.1"/>
    <property type="molecule type" value="Genomic_DNA"/>
</dbReference>
<dbReference type="AlphaFoldDB" id="A0A918JGJ7"/>
<gene>
    <name evidence="1" type="ORF">GCM10007391_11470</name>
</gene>
<dbReference type="Pfam" id="PF06042">
    <property type="entry name" value="NTP_transf_6"/>
    <property type="match status" value="1"/>
</dbReference>
<evidence type="ECO:0000313" key="2">
    <source>
        <dbReference type="Proteomes" id="UP000631300"/>
    </source>
</evidence>
<comment type="caution">
    <text evidence="1">The sequence shown here is derived from an EMBL/GenBank/DDBJ whole genome shotgun (WGS) entry which is preliminary data.</text>
</comment>